<organism evidence="2">
    <name type="scientific">marine metagenome</name>
    <dbReference type="NCBI Taxonomy" id="408172"/>
    <lineage>
        <taxon>unclassified sequences</taxon>
        <taxon>metagenomes</taxon>
        <taxon>ecological metagenomes</taxon>
    </lineage>
</organism>
<gene>
    <name evidence="2" type="ORF">METZ01_LOCUS86320</name>
</gene>
<dbReference type="InterPro" id="IPR037284">
    <property type="entry name" value="SUF_FeS_clus_asmbl_SufBD_sf"/>
</dbReference>
<proteinExistence type="predicted"/>
<sequence length="443" mass="47085">VSPGAAANQPSSVRGHVLNRFTPDVSAAFPGPDWMCDRRASAAAGLADVAPPDVGEEVWRYSRIDELDLDRFSPSIVRPDAGTSVDATLAGPAAATVILCDGWIEAVHVSDAAVEAGVSIGSVADMEDGADLHGAVLEAPVDLFGHLNRAFCPEPLAVVVPDGVRLDGPVVVVSHVVTEGVAAFPRLLVHCGADAEALVIEIQTSDDVESLVAPVLEATVGRAGRLRHAVLQELGPRVWQLAHQEVHIEQGASGDLFHAGLGGDYARTRTDCRLVGRGAEGRITAAYFGVGEQGLDYRTFQEHAAPDTVSELLFKGALDDSSRSVYTGLIRVRPEAVRTRAIQTNRNIKLSPDAWAESVPNLEIETDDVMCSHASTVSPVDVEQRFYLESRGVPTIVAERLLLEGFFAEVVAAAPHPEVASRLRRGLVAKIDRHTTVGERGPA</sequence>
<evidence type="ECO:0000313" key="2">
    <source>
        <dbReference type="EMBL" id="SVA33466.1"/>
    </source>
</evidence>
<feature type="domain" description="SUF system FeS cluster assembly SufBD core" evidence="1">
    <location>
        <begin position="179"/>
        <end position="406"/>
    </location>
</feature>
<dbReference type="PANTHER" id="PTHR43575:SF1">
    <property type="entry name" value="PROTEIN ABCI7, CHLOROPLASTIC"/>
    <property type="match status" value="1"/>
</dbReference>
<reference evidence="2" key="1">
    <citation type="submission" date="2018-05" db="EMBL/GenBank/DDBJ databases">
        <authorList>
            <person name="Lanie J.A."/>
            <person name="Ng W.-L."/>
            <person name="Kazmierczak K.M."/>
            <person name="Andrzejewski T.M."/>
            <person name="Davidsen T.M."/>
            <person name="Wayne K.J."/>
            <person name="Tettelin H."/>
            <person name="Glass J.I."/>
            <person name="Rusch D."/>
            <person name="Podicherti R."/>
            <person name="Tsui H.-C.T."/>
            <person name="Winkler M.E."/>
        </authorList>
    </citation>
    <scope>NUCLEOTIDE SEQUENCE</scope>
</reference>
<evidence type="ECO:0000259" key="1">
    <source>
        <dbReference type="Pfam" id="PF01458"/>
    </source>
</evidence>
<dbReference type="Pfam" id="PF01458">
    <property type="entry name" value="SUFBD_core"/>
    <property type="match status" value="1"/>
</dbReference>
<dbReference type="InterPro" id="IPR055346">
    <property type="entry name" value="Fe-S_cluster_assembly_SufBD"/>
</dbReference>
<protein>
    <recommendedName>
        <fullName evidence="1">SUF system FeS cluster assembly SufBD core domain-containing protein</fullName>
    </recommendedName>
</protein>
<name>A0A381UZB3_9ZZZZ</name>
<feature type="non-terminal residue" evidence="2">
    <location>
        <position position="1"/>
    </location>
</feature>
<dbReference type="AlphaFoldDB" id="A0A381UZB3"/>
<dbReference type="InterPro" id="IPR000825">
    <property type="entry name" value="SUF_FeS_clus_asmbl_SufBD_core"/>
</dbReference>
<dbReference type="PANTHER" id="PTHR43575">
    <property type="entry name" value="PROTEIN ABCI7, CHLOROPLASTIC"/>
    <property type="match status" value="1"/>
</dbReference>
<dbReference type="EMBL" id="UINC01007462">
    <property type="protein sequence ID" value="SVA33466.1"/>
    <property type="molecule type" value="Genomic_DNA"/>
</dbReference>
<accession>A0A381UZB3</accession>
<dbReference type="GO" id="GO:0016226">
    <property type="term" value="P:iron-sulfur cluster assembly"/>
    <property type="evidence" value="ECO:0007669"/>
    <property type="project" value="InterPro"/>
</dbReference>
<dbReference type="SUPFAM" id="SSF101960">
    <property type="entry name" value="Stabilizer of iron transporter SufD"/>
    <property type="match status" value="1"/>
</dbReference>